<dbReference type="RefSeq" id="WP_188516331.1">
    <property type="nucleotide sequence ID" value="NZ_BMES01000001.1"/>
</dbReference>
<evidence type="ECO:0000313" key="5">
    <source>
        <dbReference type="Proteomes" id="UP000603912"/>
    </source>
</evidence>
<proteinExistence type="predicted"/>
<name>A0A917I4K2_9HYPH</name>
<feature type="domain" description="GFO/IDH/MocA-like oxidoreductase" evidence="3">
    <location>
        <begin position="138"/>
        <end position="264"/>
    </location>
</feature>
<dbReference type="InterPro" id="IPR055170">
    <property type="entry name" value="GFO_IDH_MocA-like_dom"/>
</dbReference>
<evidence type="ECO:0000259" key="3">
    <source>
        <dbReference type="Pfam" id="PF22725"/>
    </source>
</evidence>
<keyword evidence="1" id="KW-0560">Oxidoreductase</keyword>
<dbReference type="InterPro" id="IPR036291">
    <property type="entry name" value="NAD(P)-bd_dom_sf"/>
</dbReference>
<dbReference type="Pfam" id="PF01408">
    <property type="entry name" value="GFO_IDH_MocA"/>
    <property type="match status" value="1"/>
</dbReference>
<dbReference type="Pfam" id="PF22725">
    <property type="entry name" value="GFO_IDH_MocA_C3"/>
    <property type="match status" value="1"/>
</dbReference>
<protein>
    <submittedName>
        <fullName evidence="4">Oxidoreductase</fullName>
    </submittedName>
</protein>
<evidence type="ECO:0000256" key="1">
    <source>
        <dbReference type="ARBA" id="ARBA00023002"/>
    </source>
</evidence>
<organism evidence="4 5">
    <name type="scientific">Alsobacter metallidurans</name>
    <dbReference type="NCBI Taxonomy" id="340221"/>
    <lineage>
        <taxon>Bacteria</taxon>
        <taxon>Pseudomonadati</taxon>
        <taxon>Pseudomonadota</taxon>
        <taxon>Alphaproteobacteria</taxon>
        <taxon>Hyphomicrobiales</taxon>
        <taxon>Alsobacteraceae</taxon>
        <taxon>Alsobacter</taxon>
    </lineage>
</organism>
<dbReference type="Proteomes" id="UP000603912">
    <property type="component" value="Unassembled WGS sequence"/>
</dbReference>
<dbReference type="Gene3D" id="3.40.50.720">
    <property type="entry name" value="NAD(P)-binding Rossmann-like Domain"/>
    <property type="match status" value="1"/>
</dbReference>
<dbReference type="PANTHER" id="PTHR43818">
    <property type="entry name" value="BCDNA.GH03377"/>
    <property type="match status" value="1"/>
</dbReference>
<evidence type="ECO:0000313" key="4">
    <source>
        <dbReference type="EMBL" id="GGH10462.1"/>
    </source>
</evidence>
<dbReference type="SUPFAM" id="SSF51735">
    <property type="entry name" value="NAD(P)-binding Rossmann-fold domains"/>
    <property type="match status" value="1"/>
</dbReference>
<dbReference type="AlphaFoldDB" id="A0A917I4K2"/>
<dbReference type="PANTHER" id="PTHR43818:SF11">
    <property type="entry name" value="BCDNA.GH03377"/>
    <property type="match status" value="1"/>
</dbReference>
<dbReference type="InterPro" id="IPR050463">
    <property type="entry name" value="Gfo/Idh/MocA_oxidrdct_glycsds"/>
</dbReference>
<comment type="caution">
    <text evidence="4">The sequence shown here is derived from an EMBL/GenBank/DDBJ whole genome shotgun (WGS) entry which is preliminary data.</text>
</comment>
<dbReference type="SUPFAM" id="SSF55347">
    <property type="entry name" value="Glyceraldehyde-3-phosphate dehydrogenase-like, C-terminal domain"/>
    <property type="match status" value="1"/>
</dbReference>
<sequence length="340" mass="35941">MSGSASASAPRPRVGFLGVGWIGRHRMQAIIETGAVEVVAVSDPSPEMAGEARKVAPGAAVAPSLDAMLEMGLDGIVIATPSALHAEQSIRALTRGVAVFCQKPLGRTAAEAKAVVDAARAADRLLGVDFSYRFTEGMRKIRDAVRSGALGDVHAVDLVFHNAYGPDKPWFYHPAQSGGGCVMDLGVHLVDLALWTLDFPPVARVTSSLFAGGERLEGRTDRVEDYALATLTLENGAAVQLACSWRLHAGRDAIITAAFYGRDGGAALRNVGGSFYDFEAELYRGTARETLSSPPDSWGGRAAADWSRRLAEGAKFDAEAARLVDVSRVLDAIYGQTSAI</sequence>
<dbReference type="Gene3D" id="3.30.360.10">
    <property type="entry name" value="Dihydrodipicolinate Reductase, domain 2"/>
    <property type="match status" value="1"/>
</dbReference>
<evidence type="ECO:0000259" key="2">
    <source>
        <dbReference type="Pfam" id="PF01408"/>
    </source>
</evidence>
<reference evidence="4" key="1">
    <citation type="journal article" date="2014" name="Int. J. Syst. Evol. Microbiol.">
        <title>Complete genome sequence of Corynebacterium casei LMG S-19264T (=DSM 44701T), isolated from a smear-ripened cheese.</title>
        <authorList>
            <consortium name="US DOE Joint Genome Institute (JGI-PGF)"/>
            <person name="Walter F."/>
            <person name="Albersmeier A."/>
            <person name="Kalinowski J."/>
            <person name="Ruckert C."/>
        </authorList>
    </citation>
    <scope>NUCLEOTIDE SEQUENCE</scope>
    <source>
        <strain evidence="4">CGMCC 1.12214</strain>
    </source>
</reference>
<feature type="domain" description="Gfo/Idh/MocA-like oxidoreductase N-terminal" evidence="2">
    <location>
        <begin position="13"/>
        <end position="130"/>
    </location>
</feature>
<dbReference type="GO" id="GO:0016491">
    <property type="term" value="F:oxidoreductase activity"/>
    <property type="evidence" value="ECO:0007669"/>
    <property type="project" value="UniProtKB-KW"/>
</dbReference>
<dbReference type="InterPro" id="IPR000683">
    <property type="entry name" value="Gfo/Idh/MocA-like_OxRdtase_N"/>
</dbReference>
<gene>
    <name evidence="4" type="ORF">GCM10007036_07030</name>
</gene>
<accession>A0A917I4K2</accession>
<keyword evidence="5" id="KW-1185">Reference proteome</keyword>
<dbReference type="GO" id="GO:0000166">
    <property type="term" value="F:nucleotide binding"/>
    <property type="evidence" value="ECO:0007669"/>
    <property type="project" value="InterPro"/>
</dbReference>
<dbReference type="EMBL" id="BMES01000001">
    <property type="protein sequence ID" value="GGH10462.1"/>
    <property type="molecule type" value="Genomic_DNA"/>
</dbReference>
<reference evidence="4" key="2">
    <citation type="submission" date="2020-09" db="EMBL/GenBank/DDBJ databases">
        <authorList>
            <person name="Sun Q."/>
            <person name="Zhou Y."/>
        </authorList>
    </citation>
    <scope>NUCLEOTIDE SEQUENCE</scope>
    <source>
        <strain evidence="4">CGMCC 1.12214</strain>
    </source>
</reference>